<dbReference type="Proteomes" id="UP000288805">
    <property type="component" value="Unassembled WGS sequence"/>
</dbReference>
<proteinExistence type="predicted"/>
<protein>
    <submittedName>
        <fullName evidence="1">Expansin-A4</fullName>
    </submittedName>
</protein>
<accession>A0A438FTX2</accession>
<dbReference type="InterPro" id="IPR007118">
    <property type="entry name" value="Expan_Lol_pI"/>
</dbReference>
<dbReference type="AlphaFoldDB" id="A0A438FTX2"/>
<organism evidence="1 2">
    <name type="scientific">Vitis vinifera</name>
    <name type="common">Grape</name>
    <dbReference type="NCBI Taxonomy" id="29760"/>
    <lineage>
        <taxon>Eukaryota</taxon>
        <taxon>Viridiplantae</taxon>
        <taxon>Streptophyta</taxon>
        <taxon>Embryophyta</taxon>
        <taxon>Tracheophyta</taxon>
        <taxon>Spermatophyta</taxon>
        <taxon>Magnoliopsida</taxon>
        <taxon>eudicotyledons</taxon>
        <taxon>Gunneridae</taxon>
        <taxon>Pentapetalae</taxon>
        <taxon>rosids</taxon>
        <taxon>Vitales</taxon>
        <taxon>Vitaceae</taxon>
        <taxon>Viteae</taxon>
        <taxon>Vitis</taxon>
    </lineage>
</organism>
<dbReference type="PANTHER" id="PTHR33825">
    <property type="entry name" value="CHITINASE-LIKE PROTEIN"/>
    <property type="match status" value="1"/>
</dbReference>
<dbReference type="Gene3D" id="2.40.40.10">
    <property type="entry name" value="RlpA-like domain"/>
    <property type="match status" value="1"/>
</dbReference>
<gene>
    <name evidence="1" type="primary">EXPA4_0</name>
    <name evidence="1" type="ORF">CK203_060583</name>
</gene>
<dbReference type="InterPro" id="IPR036908">
    <property type="entry name" value="RlpA-like_sf"/>
</dbReference>
<dbReference type="SUPFAM" id="SSF50685">
    <property type="entry name" value="Barwin-like endoglucanases"/>
    <property type="match status" value="1"/>
</dbReference>
<reference evidence="1 2" key="1">
    <citation type="journal article" date="2018" name="PLoS Genet.">
        <title>Population sequencing reveals clonal diversity and ancestral inbreeding in the grapevine cultivar Chardonnay.</title>
        <authorList>
            <person name="Roach M.J."/>
            <person name="Johnson D.L."/>
            <person name="Bohlmann J."/>
            <person name="van Vuuren H.J."/>
            <person name="Jones S.J."/>
            <person name="Pretorius I.S."/>
            <person name="Schmidt S.A."/>
            <person name="Borneman A.R."/>
        </authorList>
    </citation>
    <scope>NUCLEOTIDE SEQUENCE [LARGE SCALE GENOMIC DNA]</scope>
    <source>
        <strain evidence="2">cv. Chardonnay</strain>
        <tissue evidence="1">Leaf</tissue>
    </source>
</reference>
<dbReference type="PANTHER" id="PTHR33825:SF5">
    <property type="entry name" value="TRANSMEMBRANE PROTEIN"/>
    <property type="match status" value="1"/>
</dbReference>
<dbReference type="GO" id="GO:0005576">
    <property type="term" value="C:extracellular region"/>
    <property type="evidence" value="ECO:0007669"/>
    <property type="project" value="InterPro"/>
</dbReference>
<dbReference type="PRINTS" id="PR01225">
    <property type="entry name" value="EXPANSNFAMLY"/>
</dbReference>
<evidence type="ECO:0000313" key="1">
    <source>
        <dbReference type="EMBL" id="RVW63378.1"/>
    </source>
</evidence>
<name>A0A438FTX2_VITVI</name>
<sequence length="229" mass="25054">MRGENWKPTHTSLERSIPVILLMAKLLGLEEYGYGGEMNVMGYIYDCIRAPVDWFKNVGHGLAKIPDVYSDGAWESARATFYGGSDASGIMGGACGCDNLSSQGVPTTPSRATPTTLPFLSPPPASIYRNYALHLDNGHWNLTHRHIEVLNVIALTTTISATWLFYSAIPTLLAFKRVVESLEKLLDVTREKLPGIMAAVRLSGMEISDLTMELSDLGQEMTQGVRSST</sequence>
<dbReference type="EMBL" id="QGNW01000742">
    <property type="protein sequence ID" value="RVW63378.1"/>
    <property type="molecule type" value="Genomic_DNA"/>
</dbReference>
<evidence type="ECO:0000313" key="2">
    <source>
        <dbReference type="Proteomes" id="UP000288805"/>
    </source>
</evidence>
<comment type="caution">
    <text evidence="1">The sequence shown here is derived from an EMBL/GenBank/DDBJ whole genome shotgun (WGS) entry which is preliminary data.</text>
</comment>